<gene>
    <name evidence="2" type="ORF">SEA_WRIGHTON_13</name>
</gene>
<dbReference type="InterPro" id="IPR023346">
    <property type="entry name" value="Lysozyme-like_dom_sf"/>
</dbReference>
<proteinExistence type="predicted"/>
<dbReference type="Gene3D" id="1.10.530.10">
    <property type="match status" value="1"/>
</dbReference>
<accession>A0A2H4PI45</accession>
<protein>
    <submittedName>
        <fullName evidence="2">Minor tail protein</fullName>
    </submittedName>
</protein>
<dbReference type="Pfam" id="PF01464">
    <property type="entry name" value="SLT"/>
    <property type="match status" value="1"/>
</dbReference>
<dbReference type="EMBL" id="MG515223">
    <property type="protein sequence ID" value="ATW62470.1"/>
    <property type="molecule type" value="Genomic_DNA"/>
</dbReference>
<organism evidence="2 3">
    <name type="scientific">Streptomyces phage WRightOn</name>
    <dbReference type="NCBI Taxonomy" id="2053723"/>
    <lineage>
        <taxon>Viruses</taxon>
        <taxon>Duplodnaviria</taxon>
        <taxon>Heunggongvirae</taxon>
        <taxon>Uroviricota</taxon>
        <taxon>Caudoviricetes</taxon>
        <taxon>Beephvirinae</taxon>
        <taxon>Manuelvirus</taxon>
        <taxon>Manuelvirus wrighton</taxon>
    </lineage>
</organism>
<reference evidence="2 3" key="1">
    <citation type="submission" date="2017-11" db="EMBL/GenBank/DDBJ databases">
        <authorList>
            <person name="Keri A.G."/>
            <person name="Ahn S.H."/>
            <person name="Alvarado I.A."/>
            <person name="Hartigan K.A."/>
            <person name="Shaffer C.D."/>
            <person name="Weston-Hafer K.A."/>
            <person name="Russell D.A."/>
            <person name="Pope W.H."/>
            <person name="Jacobs-Sera D."/>
            <person name="Hendrix R.W."/>
            <person name="Hatfull G.F."/>
        </authorList>
    </citation>
    <scope>NUCLEOTIDE SEQUENCE [LARGE SCALE GENOMIC DNA]</scope>
</reference>
<dbReference type="SUPFAM" id="SSF53955">
    <property type="entry name" value="Lysozyme-like"/>
    <property type="match status" value="1"/>
</dbReference>
<dbReference type="InterPro" id="IPR008258">
    <property type="entry name" value="Transglycosylase_SLT_dom_1"/>
</dbReference>
<name>A0A2H4PI45_9CAUD</name>
<keyword evidence="3" id="KW-1185">Reference proteome</keyword>
<evidence type="ECO:0000259" key="1">
    <source>
        <dbReference type="Pfam" id="PF01464"/>
    </source>
</evidence>
<dbReference type="Proteomes" id="UP000241007">
    <property type="component" value="Segment"/>
</dbReference>
<evidence type="ECO:0000313" key="3">
    <source>
        <dbReference type="Proteomes" id="UP000241007"/>
    </source>
</evidence>
<evidence type="ECO:0000313" key="2">
    <source>
        <dbReference type="EMBL" id="ATW62470.1"/>
    </source>
</evidence>
<sequence length="433" mass="48711">MAQPTFEQFFSAIAEQESNGRYNAVGVWVNGHRAYGKYQVMDFNIPSWTKKHYGKSLTPQQFLNNPAAQEAVARGVLKGYYNKYGARGAASAWYSGNPNLHMSTKSQPGGPSIKGYVDSVINKAYKYPSGGSSSNFSTGSTVTPKLSSAELAEQYGFVSSFLNSNRELKKLFQQAVSGSWSADKFQAKLRNTKWWKTHSKDEREWLLKLKADPATAKQERDQARTKITQLANQMGMIMTSASKKRIETAVYNMTAKGWDESQIRNYLGQYVYFTAENLQGEGGETIMELREYAWAMGVKLDDKFYTDGARLIIRGMASIQDYKSKILNKAKAAFPQWNAQLEGGQTVMDLASPYLQSMAEILELPPGSVNLFDNTIKKALNYTNPGTLTKEAKPLWQFENELRSDPRWKKTKNAQDSLFQVGHQVLADFGFKY</sequence>
<feature type="domain" description="Transglycosylase SLT" evidence="1">
    <location>
        <begin position="8"/>
        <end position="109"/>
    </location>
</feature>